<dbReference type="GO" id="GO:0051082">
    <property type="term" value="F:unfolded protein binding"/>
    <property type="evidence" value="ECO:0007669"/>
    <property type="project" value="InterPro"/>
</dbReference>
<evidence type="ECO:0000256" key="6">
    <source>
        <dbReference type="ARBA" id="ARBA00022519"/>
    </source>
</evidence>
<evidence type="ECO:0000256" key="15">
    <source>
        <dbReference type="ARBA" id="ARBA00033028"/>
    </source>
</evidence>
<feature type="transmembrane region" description="Helical" evidence="16">
    <location>
        <begin position="12"/>
        <end position="31"/>
    </location>
</feature>
<dbReference type="RefSeq" id="WP_087462199.1">
    <property type="nucleotide sequence ID" value="NZ_CP021425.1"/>
</dbReference>
<reference evidence="17 18" key="1">
    <citation type="submission" date="2017-05" db="EMBL/GenBank/DDBJ databases">
        <title>Genomic insights into alkan degradation activity of Oleiphilus messinensis.</title>
        <authorList>
            <person name="Kozyavkin S.A."/>
            <person name="Slesarev A.I."/>
            <person name="Golyshin P.N."/>
            <person name="Korzhenkov A."/>
            <person name="Golyshina O.N."/>
            <person name="Toshchakov S.V."/>
        </authorList>
    </citation>
    <scope>NUCLEOTIDE SEQUENCE [LARGE SCALE GENOMIC DNA]</scope>
    <source>
        <strain evidence="17 18">ME102</strain>
    </source>
</reference>
<name>A0A1Y0IAU9_9GAMM</name>
<keyword evidence="5" id="KW-1003">Cell membrane</keyword>
<evidence type="ECO:0000256" key="5">
    <source>
        <dbReference type="ARBA" id="ARBA00022475"/>
    </source>
</evidence>
<dbReference type="KEGG" id="ome:OLMES_3248"/>
<dbReference type="EMBL" id="CP021425">
    <property type="protein sequence ID" value="ARU57289.1"/>
    <property type="molecule type" value="Genomic_DNA"/>
</dbReference>
<organism evidence="17 18">
    <name type="scientific">Oleiphilus messinensis</name>
    <dbReference type="NCBI Taxonomy" id="141451"/>
    <lineage>
        <taxon>Bacteria</taxon>
        <taxon>Pseudomonadati</taxon>
        <taxon>Pseudomonadota</taxon>
        <taxon>Gammaproteobacteria</taxon>
        <taxon>Oceanospirillales</taxon>
        <taxon>Oleiphilaceae</taxon>
        <taxon>Oleiphilus</taxon>
    </lineage>
</organism>
<gene>
    <name evidence="17" type="ORF">OLMES_3248</name>
</gene>
<dbReference type="GO" id="GO:0006457">
    <property type="term" value="P:protein folding"/>
    <property type="evidence" value="ECO:0007669"/>
    <property type="project" value="InterPro"/>
</dbReference>
<evidence type="ECO:0000256" key="9">
    <source>
        <dbReference type="ARBA" id="ARBA00022989"/>
    </source>
</evidence>
<evidence type="ECO:0000256" key="3">
    <source>
        <dbReference type="ARBA" id="ARBA00010358"/>
    </source>
</evidence>
<keyword evidence="9 16" id="KW-1133">Transmembrane helix</keyword>
<keyword evidence="6" id="KW-0997">Cell inner membrane</keyword>
<dbReference type="GO" id="GO:0005886">
    <property type="term" value="C:plasma membrane"/>
    <property type="evidence" value="ECO:0007669"/>
    <property type="project" value="UniProtKB-SubCell"/>
</dbReference>
<keyword evidence="7 16" id="KW-0812">Transmembrane</keyword>
<comment type="function">
    <text evidence="1">May be involved in the folding of the extracellular lipase during its passage through the periplasm.</text>
</comment>
<evidence type="ECO:0000256" key="8">
    <source>
        <dbReference type="ARBA" id="ARBA00022963"/>
    </source>
</evidence>
<sequence>MKSVNQRARYALQIAAALLIVCVCGVAYIFLSMNWGDGEHDSLSPVIALAEPPATGAESATGQVSGNSNVPDVNAKRVDQNQSIPEAVEWQAESYAAVLAGTEIDGQLQVDSAGNLVLDLSVKDFFDYFLSAVGEVSAADAILEIQKQAQARVPDQAVQQVMQLLESYVAYQHALQEIMDQSLRPPEEQNYTYFAETMEKTFEHIKRLRREYMSPEAADAFFRLEEAYAEFAVNTMKIRAKDHLTPEEQAIQIRALEAKMPDNMHSAQAAARESAELANQARDLFDAGEPEVVIREQLSKNYSTETIDSMLEHYQREQDWQNRLDQYLALHQYVQDSVSDPAEQQQQLETLRHAYFSDDELPRLKAHEAIYRKTVLAQGALP</sequence>
<dbReference type="InterPro" id="IPR004961">
    <property type="entry name" value="Lipase_chaperone"/>
</dbReference>
<evidence type="ECO:0000256" key="14">
    <source>
        <dbReference type="ARBA" id="ARBA00031542"/>
    </source>
</evidence>
<evidence type="ECO:0000313" key="18">
    <source>
        <dbReference type="Proteomes" id="UP000196027"/>
    </source>
</evidence>
<keyword evidence="18" id="KW-1185">Reference proteome</keyword>
<evidence type="ECO:0000256" key="11">
    <source>
        <dbReference type="ARBA" id="ARBA00023136"/>
    </source>
</evidence>
<accession>A0A1Y0IAU9</accession>
<evidence type="ECO:0000256" key="13">
    <source>
        <dbReference type="ARBA" id="ARBA00030948"/>
    </source>
</evidence>
<evidence type="ECO:0000256" key="10">
    <source>
        <dbReference type="ARBA" id="ARBA00023098"/>
    </source>
</evidence>
<proteinExistence type="inferred from homology"/>
<evidence type="ECO:0000313" key="17">
    <source>
        <dbReference type="EMBL" id="ARU57289.1"/>
    </source>
</evidence>
<dbReference type="SUPFAM" id="SSF158855">
    <property type="entry name" value="Lipase chaperone-like"/>
    <property type="match status" value="1"/>
</dbReference>
<evidence type="ECO:0000256" key="7">
    <source>
        <dbReference type="ARBA" id="ARBA00022692"/>
    </source>
</evidence>
<comment type="similarity">
    <text evidence="3">Belongs to the lipase chaperone family.</text>
</comment>
<dbReference type="Pfam" id="PF03280">
    <property type="entry name" value="Lipase_chap"/>
    <property type="match status" value="1"/>
</dbReference>
<comment type="subcellular location">
    <subcellularLocation>
        <location evidence="2">Cell inner membrane</location>
        <topology evidence="2">Single-pass membrane protein</topology>
        <orientation evidence="2">Periplasmic side</orientation>
    </subcellularLocation>
</comment>
<evidence type="ECO:0000256" key="1">
    <source>
        <dbReference type="ARBA" id="ARBA00003280"/>
    </source>
</evidence>
<evidence type="ECO:0000256" key="2">
    <source>
        <dbReference type="ARBA" id="ARBA00004383"/>
    </source>
</evidence>
<keyword evidence="10" id="KW-0443">Lipid metabolism</keyword>
<dbReference type="OrthoDB" id="7025807at2"/>
<dbReference type="Proteomes" id="UP000196027">
    <property type="component" value="Chromosome"/>
</dbReference>
<dbReference type="GO" id="GO:0016042">
    <property type="term" value="P:lipid catabolic process"/>
    <property type="evidence" value="ECO:0007669"/>
    <property type="project" value="UniProtKB-KW"/>
</dbReference>
<keyword evidence="8" id="KW-0442">Lipid degradation</keyword>
<protein>
    <recommendedName>
        <fullName evidence="4">Lipase chaperone</fullName>
    </recommendedName>
    <alternativeName>
        <fullName evidence="15">Lipase foldase</fullName>
    </alternativeName>
    <alternativeName>
        <fullName evidence="13">Lipase helper protein</fullName>
    </alternativeName>
    <alternativeName>
        <fullName evidence="14">Lipase modulator</fullName>
    </alternativeName>
</protein>
<keyword evidence="11 16" id="KW-0472">Membrane</keyword>
<evidence type="ECO:0000256" key="4">
    <source>
        <dbReference type="ARBA" id="ARBA00019692"/>
    </source>
</evidence>
<evidence type="ECO:0000256" key="16">
    <source>
        <dbReference type="SAM" id="Phobius"/>
    </source>
</evidence>
<keyword evidence="12" id="KW-0143">Chaperone</keyword>
<dbReference type="AlphaFoldDB" id="A0A1Y0IAU9"/>
<evidence type="ECO:0000256" key="12">
    <source>
        <dbReference type="ARBA" id="ARBA00023186"/>
    </source>
</evidence>